<feature type="non-terminal residue" evidence="1">
    <location>
        <position position="1"/>
    </location>
</feature>
<organism evidence="1">
    <name type="scientific">marine metagenome</name>
    <dbReference type="NCBI Taxonomy" id="408172"/>
    <lineage>
        <taxon>unclassified sequences</taxon>
        <taxon>metagenomes</taxon>
        <taxon>ecological metagenomes</taxon>
    </lineage>
</organism>
<gene>
    <name evidence="1" type="ORF">METZ01_LOCUS466484</name>
</gene>
<reference evidence="1" key="1">
    <citation type="submission" date="2018-05" db="EMBL/GenBank/DDBJ databases">
        <authorList>
            <person name="Lanie J.A."/>
            <person name="Ng W.-L."/>
            <person name="Kazmierczak K.M."/>
            <person name="Andrzejewski T.M."/>
            <person name="Davidsen T.M."/>
            <person name="Wayne K.J."/>
            <person name="Tettelin H."/>
            <person name="Glass J.I."/>
            <person name="Rusch D."/>
            <person name="Podicherti R."/>
            <person name="Tsui H.-C.T."/>
            <person name="Winkler M.E."/>
        </authorList>
    </citation>
    <scope>NUCLEOTIDE SEQUENCE</scope>
</reference>
<dbReference type="AlphaFoldDB" id="A0A383B1F0"/>
<evidence type="ECO:0000313" key="1">
    <source>
        <dbReference type="EMBL" id="SVE13630.1"/>
    </source>
</evidence>
<proteinExistence type="predicted"/>
<protein>
    <submittedName>
        <fullName evidence="1">Uncharacterized protein</fullName>
    </submittedName>
</protein>
<dbReference type="EMBL" id="UINC01196571">
    <property type="protein sequence ID" value="SVE13630.1"/>
    <property type="molecule type" value="Genomic_DNA"/>
</dbReference>
<accession>A0A383B1F0</accession>
<name>A0A383B1F0_9ZZZZ</name>
<sequence length="92" mass="10387">TIPLPLKIWPSYTQKMLAVASSRKRDTCVLEGEPTNVPSMTEVEILEEATCLYTFLQEEGKVPAQYFVGLTKIKIVETGQTGWIWEKAVVKK</sequence>